<reference evidence="2" key="1">
    <citation type="submission" date="2021-04" db="EMBL/GenBank/DDBJ databases">
        <title>Genome based classification of Actinospica acidithermotolerans sp. nov., an actinobacterium isolated from an Indonesian hot spring.</title>
        <authorList>
            <person name="Kusuma A.B."/>
            <person name="Putra K.E."/>
            <person name="Nafisah S."/>
            <person name="Loh J."/>
            <person name="Nouioui I."/>
            <person name="Goodfellow M."/>
        </authorList>
    </citation>
    <scope>NUCLEOTIDE SEQUENCE</scope>
    <source>
        <strain evidence="2">MGRD01-02</strain>
    </source>
</reference>
<dbReference type="EMBL" id="JAGSOH010000010">
    <property type="protein sequence ID" value="MBR7825931.1"/>
    <property type="molecule type" value="Genomic_DNA"/>
</dbReference>
<accession>A0A941E6F9</accession>
<evidence type="ECO:0000313" key="2">
    <source>
        <dbReference type="EMBL" id="MBR7825931.1"/>
    </source>
</evidence>
<gene>
    <name evidence="2" type="ORF">KDK95_06400</name>
</gene>
<protein>
    <submittedName>
        <fullName evidence="2">Uncharacterized protein</fullName>
    </submittedName>
</protein>
<evidence type="ECO:0000256" key="1">
    <source>
        <dbReference type="SAM" id="MobiDB-lite"/>
    </source>
</evidence>
<evidence type="ECO:0000313" key="3">
    <source>
        <dbReference type="Proteomes" id="UP000676325"/>
    </source>
</evidence>
<feature type="region of interest" description="Disordered" evidence="1">
    <location>
        <begin position="1"/>
        <end position="29"/>
    </location>
</feature>
<comment type="caution">
    <text evidence="2">The sequence shown here is derived from an EMBL/GenBank/DDBJ whole genome shotgun (WGS) entry which is preliminary data.</text>
</comment>
<keyword evidence="3" id="KW-1185">Reference proteome</keyword>
<dbReference type="Proteomes" id="UP000676325">
    <property type="component" value="Unassembled WGS sequence"/>
</dbReference>
<dbReference type="RefSeq" id="WP_212517078.1">
    <property type="nucleotide sequence ID" value="NZ_JAGSOH010000010.1"/>
</dbReference>
<proteinExistence type="predicted"/>
<organism evidence="2 3">
    <name type="scientific">Actinospica acidithermotolerans</name>
    <dbReference type="NCBI Taxonomy" id="2828514"/>
    <lineage>
        <taxon>Bacteria</taxon>
        <taxon>Bacillati</taxon>
        <taxon>Actinomycetota</taxon>
        <taxon>Actinomycetes</taxon>
        <taxon>Catenulisporales</taxon>
        <taxon>Actinospicaceae</taxon>
        <taxon>Actinospica</taxon>
    </lineage>
</organism>
<dbReference type="AlphaFoldDB" id="A0A941E6F9"/>
<name>A0A941E6F9_9ACTN</name>
<sequence length="74" mass="7881">MSSSKAGLSGSAAQRSTRAARAAASPGPRYRAVHDRVALDEIELYAELIIAAERSDEPLSQEAIDRILGLTVRS</sequence>